<dbReference type="PANTHER" id="PTHR34501:SF9">
    <property type="entry name" value="MAJOR OUTER MEMBRANE PROTEIN P.IA"/>
    <property type="match status" value="1"/>
</dbReference>
<dbReference type="InterPro" id="IPR023614">
    <property type="entry name" value="Porin_dom_sf"/>
</dbReference>
<dbReference type="PRINTS" id="PR00182">
    <property type="entry name" value="ECOLNEIPORIN"/>
</dbReference>
<protein>
    <submittedName>
        <fullName evidence="12">Porin</fullName>
    </submittedName>
</protein>
<dbReference type="InterPro" id="IPR001702">
    <property type="entry name" value="Porin_Gram-ve"/>
</dbReference>
<dbReference type="PANTHER" id="PTHR34501">
    <property type="entry name" value="PROTEIN YDDL-RELATED"/>
    <property type="match status" value="1"/>
</dbReference>
<dbReference type="Gene3D" id="2.40.160.10">
    <property type="entry name" value="Porin"/>
    <property type="match status" value="1"/>
</dbReference>
<dbReference type="InterPro" id="IPR002299">
    <property type="entry name" value="Porin_Neis"/>
</dbReference>
<sequence>MALVAAVPAFAQEESAAPTLYGKANVAWQSTDENGESFSELVSNASRIGVKGSLDLDNGIKGVYQAEFGVEYDDSDTFSQRNIFAGLEGNFGQVIAGKFDTPFKKAQKKVDLFNDLEGDIKSVISNSDNRPSNSVQYTSPNYYGLQFIADVVNSEQDDVDNAYSMAVTWSGENAYVAYAQDTDIEGLDVTASRLAAQYNIGAFQLGALVENEQDDMAGTDNDGYMASLAYKVNAWTLKAQGGKSDIVAEGGKTYSLGADYKMSSKAKVYAYLTDESFDLLEDRQYVGIGTEFKF</sequence>
<keyword evidence="3" id="KW-0813">Transport</keyword>
<organism evidence="12 13">
    <name type="scientific">Biformimicrobium ophioploci</name>
    <dbReference type="NCBI Taxonomy" id="3036711"/>
    <lineage>
        <taxon>Bacteria</taxon>
        <taxon>Pseudomonadati</taxon>
        <taxon>Pseudomonadota</taxon>
        <taxon>Gammaproteobacteria</taxon>
        <taxon>Cellvibrionales</taxon>
        <taxon>Microbulbiferaceae</taxon>
        <taxon>Biformimicrobium</taxon>
    </lineage>
</organism>
<dbReference type="InterPro" id="IPR050298">
    <property type="entry name" value="Gram-neg_bact_OMP"/>
</dbReference>
<name>A0ABQ6M1P2_9GAMM</name>
<reference evidence="12 13" key="1">
    <citation type="submission" date="2023-04" db="EMBL/GenBank/DDBJ databases">
        <title>Marinobulbifer ophiurae gen. nov., sp. Nov., isolate from tissue of brittle star Ophioplocus japonicus.</title>
        <authorList>
            <person name="Kawano K."/>
            <person name="Sawayama S."/>
            <person name="Nakagawa S."/>
        </authorList>
    </citation>
    <scope>NUCLEOTIDE SEQUENCE [LARGE SCALE GENOMIC DNA]</scope>
    <source>
        <strain evidence="12 13">NKW57</strain>
    </source>
</reference>
<evidence type="ECO:0000256" key="1">
    <source>
        <dbReference type="ARBA" id="ARBA00004571"/>
    </source>
</evidence>
<evidence type="ECO:0000256" key="3">
    <source>
        <dbReference type="ARBA" id="ARBA00022448"/>
    </source>
</evidence>
<keyword evidence="6" id="KW-0732">Signal</keyword>
<evidence type="ECO:0000256" key="2">
    <source>
        <dbReference type="ARBA" id="ARBA00011233"/>
    </source>
</evidence>
<keyword evidence="13" id="KW-1185">Reference proteome</keyword>
<dbReference type="PRINTS" id="PR00184">
    <property type="entry name" value="NEISSPPORIN"/>
</dbReference>
<keyword evidence="7" id="KW-0406">Ion transport</keyword>
<keyword evidence="4" id="KW-1134">Transmembrane beta strand</keyword>
<keyword evidence="5" id="KW-0812">Transmembrane</keyword>
<evidence type="ECO:0000256" key="7">
    <source>
        <dbReference type="ARBA" id="ARBA00023065"/>
    </source>
</evidence>
<keyword evidence="8" id="KW-0626">Porin</keyword>
<dbReference type="InterPro" id="IPR033900">
    <property type="entry name" value="Gram_neg_porin_domain"/>
</dbReference>
<evidence type="ECO:0000256" key="9">
    <source>
        <dbReference type="ARBA" id="ARBA00023136"/>
    </source>
</evidence>
<dbReference type="Proteomes" id="UP001224392">
    <property type="component" value="Unassembled WGS sequence"/>
</dbReference>
<evidence type="ECO:0000256" key="5">
    <source>
        <dbReference type="ARBA" id="ARBA00022692"/>
    </source>
</evidence>
<gene>
    <name evidence="12" type="ORF">MNKW57_25870</name>
</gene>
<comment type="subcellular location">
    <subcellularLocation>
        <location evidence="1">Cell outer membrane</location>
        <topology evidence="1">Multi-pass membrane protein</topology>
    </subcellularLocation>
</comment>
<keyword evidence="9" id="KW-0472">Membrane</keyword>
<keyword evidence="10" id="KW-0998">Cell outer membrane</keyword>
<proteinExistence type="predicted"/>
<evidence type="ECO:0000256" key="10">
    <source>
        <dbReference type="ARBA" id="ARBA00023237"/>
    </source>
</evidence>
<dbReference type="SUPFAM" id="SSF56935">
    <property type="entry name" value="Porins"/>
    <property type="match status" value="1"/>
</dbReference>
<dbReference type="CDD" id="cd00342">
    <property type="entry name" value="gram_neg_porins"/>
    <property type="match status" value="1"/>
</dbReference>
<evidence type="ECO:0000313" key="12">
    <source>
        <dbReference type="EMBL" id="GMG88266.1"/>
    </source>
</evidence>
<evidence type="ECO:0000256" key="4">
    <source>
        <dbReference type="ARBA" id="ARBA00022452"/>
    </source>
</evidence>
<evidence type="ECO:0000259" key="11">
    <source>
        <dbReference type="Pfam" id="PF13609"/>
    </source>
</evidence>
<evidence type="ECO:0000313" key="13">
    <source>
        <dbReference type="Proteomes" id="UP001224392"/>
    </source>
</evidence>
<evidence type="ECO:0000256" key="6">
    <source>
        <dbReference type="ARBA" id="ARBA00022729"/>
    </source>
</evidence>
<feature type="domain" description="Porin" evidence="11">
    <location>
        <begin position="3"/>
        <end position="274"/>
    </location>
</feature>
<dbReference type="Pfam" id="PF13609">
    <property type="entry name" value="Porin_4"/>
    <property type="match status" value="1"/>
</dbReference>
<dbReference type="EMBL" id="BSYJ01000005">
    <property type="protein sequence ID" value="GMG88266.1"/>
    <property type="molecule type" value="Genomic_DNA"/>
</dbReference>
<accession>A0ABQ6M1P2</accession>
<comment type="subunit">
    <text evidence="2">Homotrimer.</text>
</comment>
<evidence type="ECO:0000256" key="8">
    <source>
        <dbReference type="ARBA" id="ARBA00023114"/>
    </source>
</evidence>
<comment type="caution">
    <text evidence="12">The sequence shown here is derived from an EMBL/GenBank/DDBJ whole genome shotgun (WGS) entry which is preliminary data.</text>
</comment>